<evidence type="ECO:0000256" key="10">
    <source>
        <dbReference type="SAM" id="Phobius"/>
    </source>
</evidence>
<organism evidence="12 13">
    <name type="scientific">Pocillopora damicornis</name>
    <name type="common">Cauliflower coral</name>
    <name type="synonym">Millepora damicornis</name>
    <dbReference type="NCBI Taxonomy" id="46731"/>
    <lineage>
        <taxon>Eukaryota</taxon>
        <taxon>Metazoa</taxon>
        <taxon>Cnidaria</taxon>
        <taxon>Anthozoa</taxon>
        <taxon>Hexacorallia</taxon>
        <taxon>Scleractinia</taxon>
        <taxon>Astrocoeniina</taxon>
        <taxon>Pocilloporidae</taxon>
        <taxon>Pocillopora</taxon>
    </lineage>
</organism>
<dbReference type="AlphaFoldDB" id="A0A3M6TNF5"/>
<keyword evidence="13" id="KW-1185">Reference proteome</keyword>
<evidence type="ECO:0000313" key="12">
    <source>
        <dbReference type="EMBL" id="RMX42764.1"/>
    </source>
</evidence>
<evidence type="ECO:0000259" key="11">
    <source>
        <dbReference type="PROSITE" id="PS50262"/>
    </source>
</evidence>
<evidence type="ECO:0000256" key="3">
    <source>
        <dbReference type="ARBA" id="ARBA00022692"/>
    </source>
</evidence>
<feature type="transmembrane region" description="Helical" evidence="10">
    <location>
        <begin position="138"/>
        <end position="159"/>
    </location>
</feature>
<dbReference type="PANTHER" id="PTHR11866">
    <property type="entry name" value="G-PROTEIN COUPLED RECEPTOR FAMILY 1 MEMBER"/>
    <property type="match status" value="1"/>
</dbReference>
<feature type="transmembrane region" description="Helical" evidence="10">
    <location>
        <begin position="247"/>
        <end position="274"/>
    </location>
</feature>
<evidence type="ECO:0000256" key="1">
    <source>
        <dbReference type="ARBA" id="ARBA00004651"/>
    </source>
</evidence>
<feature type="transmembrane region" description="Helical" evidence="10">
    <location>
        <begin position="97"/>
        <end position="118"/>
    </location>
</feature>
<evidence type="ECO:0000256" key="8">
    <source>
        <dbReference type="ARBA" id="ARBA00023180"/>
    </source>
</evidence>
<dbReference type="EMBL" id="RCHS01003295">
    <property type="protein sequence ID" value="RMX42764.1"/>
    <property type="molecule type" value="Genomic_DNA"/>
</dbReference>
<dbReference type="CDD" id="cd00637">
    <property type="entry name" value="7tm_classA_rhodopsin-like"/>
    <property type="match status" value="1"/>
</dbReference>
<evidence type="ECO:0000256" key="6">
    <source>
        <dbReference type="ARBA" id="ARBA00023136"/>
    </source>
</evidence>
<keyword evidence="7" id="KW-0675">Receptor</keyword>
<evidence type="ECO:0000256" key="5">
    <source>
        <dbReference type="ARBA" id="ARBA00023040"/>
    </source>
</evidence>
<keyword evidence="2" id="KW-1003">Cell membrane</keyword>
<comment type="caution">
    <text evidence="12">The sequence shown here is derived from an EMBL/GenBank/DDBJ whole genome shotgun (WGS) entry which is preliminary data.</text>
</comment>
<evidence type="ECO:0000256" key="4">
    <source>
        <dbReference type="ARBA" id="ARBA00022989"/>
    </source>
</evidence>
<evidence type="ECO:0000256" key="2">
    <source>
        <dbReference type="ARBA" id="ARBA00022475"/>
    </source>
</evidence>
<dbReference type="InterPro" id="IPR017452">
    <property type="entry name" value="GPCR_Rhodpsn_7TM"/>
</dbReference>
<dbReference type="Gene3D" id="1.20.1070.10">
    <property type="entry name" value="Rhodopsin 7-helix transmembrane proteins"/>
    <property type="match status" value="1"/>
</dbReference>
<feature type="transmembrane region" description="Helical" evidence="10">
    <location>
        <begin position="55"/>
        <end position="82"/>
    </location>
</feature>
<feature type="transmembrane region" description="Helical" evidence="10">
    <location>
        <begin position="20"/>
        <end position="43"/>
    </location>
</feature>
<keyword evidence="8" id="KW-0325">Glycoprotein</keyword>
<gene>
    <name evidence="12" type="ORF">pdam_00023191</name>
</gene>
<dbReference type="InterPro" id="IPR008365">
    <property type="entry name" value="Prostanoid_rcpt"/>
</dbReference>
<dbReference type="OrthoDB" id="5989984at2759"/>
<keyword evidence="3 10" id="KW-0812">Transmembrane</keyword>
<dbReference type="SUPFAM" id="SSF81321">
    <property type="entry name" value="Family A G protein-coupled receptor-like"/>
    <property type="match status" value="1"/>
</dbReference>
<evidence type="ECO:0000256" key="7">
    <source>
        <dbReference type="ARBA" id="ARBA00023170"/>
    </source>
</evidence>
<comment type="subcellular location">
    <subcellularLocation>
        <location evidence="1">Cell membrane</location>
        <topology evidence="1">Multi-pass membrane protein</topology>
    </subcellularLocation>
</comment>
<keyword evidence="4 10" id="KW-1133">Transmembrane helix</keyword>
<keyword evidence="5" id="KW-0297">G-protein coupled receptor</keyword>
<dbReference type="InterPro" id="IPR000276">
    <property type="entry name" value="GPCR_Rhodpsn"/>
</dbReference>
<feature type="transmembrane region" description="Helical" evidence="10">
    <location>
        <begin position="183"/>
        <end position="206"/>
    </location>
</feature>
<feature type="transmembrane region" description="Helical" evidence="10">
    <location>
        <begin position="286"/>
        <end position="305"/>
    </location>
</feature>
<evidence type="ECO:0000313" key="13">
    <source>
        <dbReference type="Proteomes" id="UP000275408"/>
    </source>
</evidence>
<name>A0A3M6TNF5_POCDA</name>
<dbReference type="GO" id="GO:0004930">
    <property type="term" value="F:G protein-coupled receptor activity"/>
    <property type="evidence" value="ECO:0007669"/>
    <property type="project" value="UniProtKB-KW"/>
</dbReference>
<dbReference type="Pfam" id="PF00001">
    <property type="entry name" value="7tm_1"/>
    <property type="match status" value="1"/>
</dbReference>
<dbReference type="Proteomes" id="UP000275408">
    <property type="component" value="Unassembled WGS sequence"/>
</dbReference>
<sequence>MALISTNGDRELPTETAEAHISLAVVLFVCSVLILVGNSFTIVSILQFTRRKNTYTLLIVSLSFTEVFNVLGPNGIALYAILDKSSELKDLFTLCRVQAWLMVFFRIVATILVFVLTLDRVFVTTLPQFYHKHWKGKLFIIIFFGIWISATFLATWPLLWLEGFQVSSDSGGLFCLFPHDSPFAQFFVLLHCFLLMISCFCFYAIFGMAGKKSFDTKNVKHENMDISSRQLIAEKDIFASSKEFSRLVVLVAVVYFCSLLPWMVALCLGIFSIGYPSLFGLCATQIPMVSGLLNPALYGIMWLPFRRAYIRALKWPGAKCCRRQRSLRARSHTLNSTASANHGSFWLSDSLVDEDGEQENAFQILFGPTSYIKPLDFNPEELEMFEQESEMCASLNNNGAVFQHSKPTIWRETGNHFQNILDLIDSMTDGSRQKVIEKGLGRESKDSRWSNGNSAHKRSADNINIGISRHSSGLELSFRHPNSAQTPSLPHCRKYSNGSADCSCLGKSKCYVVERKNRELDFLVSRDLMGSASSGESVRIEI</sequence>
<proteinExistence type="predicted"/>
<reference evidence="12 13" key="1">
    <citation type="journal article" date="2018" name="Sci. Rep.">
        <title>Comparative analysis of the Pocillopora damicornis genome highlights role of immune system in coral evolution.</title>
        <authorList>
            <person name="Cunning R."/>
            <person name="Bay R.A."/>
            <person name="Gillette P."/>
            <person name="Baker A.C."/>
            <person name="Traylor-Knowles N."/>
        </authorList>
    </citation>
    <scope>NUCLEOTIDE SEQUENCE [LARGE SCALE GENOMIC DNA]</scope>
    <source>
        <strain evidence="12">RSMAS</strain>
        <tissue evidence="12">Whole animal</tissue>
    </source>
</reference>
<evidence type="ECO:0000256" key="9">
    <source>
        <dbReference type="ARBA" id="ARBA00023224"/>
    </source>
</evidence>
<dbReference type="PROSITE" id="PS50262">
    <property type="entry name" value="G_PROTEIN_RECEP_F1_2"/>
    <property type="match status" value="1"/>
</dbReference>
<keyword evidence="6 10" id="KW-0472">Membrane</keyword>
<feature type="domain" description="G-protein coupled receptors family 1 profile" evidence="11">
    <location>
        <begin position="37"/>
        <end position="298"/>
    </location>
</feature>
<dbReference type="GO" id="GO:0005886">
    <property type="term" value="C:plasma membrane"/>
    <property type="evidence" value="ECO:0007669"/>
    <property type="project" value="UniProtKB-SubCell"/>
</dbReference>
<accession>A0A3M6TNF5</accession>
<protein>
    <recommendedName>
        <fullName evidence="11">G-protein coupled receptors family 1 profile domain-containing protein</fullName>
    </recommendedName>
</protein>
<keyword evidence="9" id="KW-0807">Transducer</keyword>